<accession>A0ABQ3UQ13</accession>
<feature type="binding site" evidence="9">
    <location>
        <position position="188"/>
    </location>
    <ligand>
        <name>substrate</name>
    </ligand>
</feature>
<evidence type="ECO:0000256" key="1">
    <source>
        <dbReference type="ARBA" id="ARBA00004828"/>
    </source>
</evidence>
<evidence type="ECO:0000256" key="9">
    <source>
        <dbReference type="HAMAP-Rule" id="MF_00082"/>
    </source>
</evidence>
<dbReference type="EMBL" id="BNJG01000001">
    <property type="protein sequence ID" value="GHO54447.1"/>
    <property type="molecule type" value="Genomic_DNA"/>
</dbReference>
<dbReference type="CDD" id="cd04238">
    <property type="entry name" value="AAK_NAGK-like"/>
    <property type="match status" value="1"/>
</dbReference>
<sequence length="288" mass="30565">MATSSLSATKPSFSENSLSSTTHASKSRRTFSTLKGKTFVVKLGGSTLEHQRSVIQDCICLRTLGASIVLVHGGGPTINEWLTKLHIPIRFDHGLRVTDAQTLEVVRMVLCGQINQELVTMAAQLGGDAVGLCGTDGNIVRGHIADKSLGFVGEIDAIHPMLVRQVLDDGYIPIIAPLGLGPDGSSLNMNADLVASRLAGALQASRLMFLSNIDGIYGSDGSLISEMNEAEAHTLIDRGVIKDGMIPKVNACLHALEDVPCVQIANGCTSHVLLHTLEDLPLGTKFVH</sequence>
<keyword evidence="6 9" id="KW-0418">Kinase</keyword>
<evidence type="ECO:0000313" key="13">
    <source>
        <dbReference type="Proteomes" id="UP000654345"/>
    </source>
</evidence>
<feature type="site" description="Transition state stabilizer" evidence="9">
    <location>
        <position position="42"/>
    </location>
</feature>
<keyword evidence="4 9" id="KW-0808">Transferase</keyword>
<keyword evidence="9" id="KW-0963">Cytoplasm</keyword>
<dbReference type="InterPro" id="IPR036393">
    <property type="entry name" value="AceGlu_kinase-like_sf"/>
</dbReference>
<feature type="binding site" evidence="9">
    <location>
        <begin position="74"/>
        <end position="75"/>
    </location>
    <ligand>
        <name>substrate</name>
    </ligand>
</feature>
<name>A0ABQ3UQ13_9CHLR</name>
<dbReference type="NCBIfam" id="TIGR00761">
    <property type="entry name" value="argB"/>
    <property type="match status" value="1"/>
</dbReference>
<evidence type="ECO:0000256" key="6">
    <source>
        <dbReference type="ARBA" id="ARBA00022777"/>
    </source>
</evidence>
<evidence type="ECO:0000256" key="3">
    <source>
        <dbReference type="ARBA" id="ARBA00022605"/>
    </source>
</evidence>
<evidence type="ECO:0000256" key="7">
    <source>
        <dbReference type="ARBA" id="ARBA00022840"/>
    </source>
</evidence>
<dbReference type="PANTHER" id="PTHR23342:SF0">
    <property type="entry name" value="N-ACETYLGLUTAMATE SYNTHASE, MITOCHONDRIAL"/>
    <property type="match status" value="1"/>
</dbReference>
<evidence type="ECO:0000256" key="8">
    <source>
        <dbReference type="ARBA" id="ARBA00048141"/>
    </source>
</evidence>
<comment type="pathway">
    <text evidence="1 9">Amino-acid biosynthesis; L-arginine biosynthesis; N(2)-acetyl-L-ornithine from L-glutamate: step 2/4.</text>
</comment>
<keyword evidence="3 9" id="KW-0028">Amino-acid biosynthesis</keyword>
<dbReference type="Gene3D" id="3.40.1160.10">
    <property type="entry name" value="Acetylglutamate kinase-like"/>
    <property type="match status" value="1"/>
</dbReference>
<dbReference type="RefSeq" id="WP_201371160.1">
    <property type="nucleotide sequence ID" value="NZ_BNJG01000001.1"/>
</dbReference>
<feature type="region of interest" description="Disordered" evidence="10">
    <location>
        <begin position="1"/>
        <end position="25"/>
    </location>
</feature>
<dbReference type="SUPFAM" id="SSF53633">
    <property type="entry name" value="Carbamate kinase-like"/>
    <property type="match status" value="1"/>
</dbReference>
<gene>
    <name evidence="12" type="primary">argB_2</name>
    <name evidence="9" type="synonym">argB</name>
    <name evidence="12" type="ORF">KSB_29220</name>
</gene>
<protein>
    <recommendedName>
        <fullName evidence="9">Acetylglutamate kinase</fullName>
        <ecNumber evidence="9">2.7.2.8</ecNumber>
    </recommendedName>
    <alternativeName>
        <fullName evidence="9">N-acetyl-L-glutamate 5-phosphotransferase</fullName>
    </alternativeName>
    <alternativeName>
        <fullName evidence="9">NAG kinase</fullName>
        <shortName evidence="9">NAGK</shortName>
    </alternativeName>
</protein>
<comment type="function">
    <text evidence="9">Catalyzes the ATP-dependent phosphorylation of N-acetyl-L-glutamate.</text>
</comment>
<feature type="domain" description="Aspartate/glutamate/uridylate kinase" evidence="11">
    <location>
        <begin position="37"/>
        <end position="258"/>
    </location>
</feature>
<dbReference type="InterPro" id="IPR001048">
    <property type="entry name" value="Asp/Glu/Uridylate_kinase"/>
</dbReference>
<reference evidence="12 13" key="1">
    <citation type="journal article" date="2021" name="Int. J. Syst. Evol. Microbiol.">
        <title>Reticulibacter mediterranei gen. nov., sp. nov., within the new family Reticulibacteraceae fam. nov., and Ktedonospora formicarum gen. nov., sp. nov., Ktedonobacter robiniae sp. nov., Dictyobacter formicarum sp. nov. and Dictyobacter arantiisoli sp. nov., belonging to the class Ktedonobacteria.</title>
        <authorList>
            <person name="Yabe S."/>
            <person name="Zheng Y."/>
            <person name="Wang C.M."/>
            <person name="Sakai Y."/>
            <person name="Abe K."/>
            <person name="Yokota A."/>
            <person name="Donadio S."/>
            <person name="Cavaletti L."/>
            <person name="Monciardini P."/>
        </authorList>
    </citation>
    <scope>NUCLEOTIDE SEQUENCE [LARGE SCALE GENOMIC DNA]</scope>
    <source>
        <strain evidence="12 13">SOSP1-30</strain>
    </source>
</reference>
<dbReference type="GO" id="GO:0016301">
    <property type="term" value="F:kinase activity"/>
    <property type="evidence" value="ECO:0007669"/>
    <property type="project" value="UniProtKB-KW"/>
</dbReference>
<keyword evidence="13" id="KW-1185">Reference proteome</keyword>
<comment type="subcellular location">
    <subcellularLocation>
        <location evidence="9">Cytoplasm</location>
    </subcellularLocation>
</comment>
<keyword evidence="7 9" id="KW-0067">ATP-binding</keyword>
<evidence type="ECO:0000256" key="2">
    <source>
        <dbReference type="ARBA" id="ARBA00022571"/>
    </source>
</evidence>
<feature type="site" description="Transition state stabilizer" evidence="9">
    <location>
        <position position="248"/>
    </location>
</feature>
<proteinExistence type="inferred from homology"/>
<feature type="binding site" evidence="9">
    <location>
        <position position="96"/>
    </location>
    <ligand>
        <name>substrate</name>
    </ligand>
</feature>
<dbReference type="InterPro" id="IPR037528">
    <property type="entry name" value="ArgB"/>
</dbReference>
<dbReference type="PIRSF" id="PIRSF000728">
    <property type="entry name" value="NAGK"/>
    <property type="match status" value="1"/>
</dbReference>
<keyword evidence="5 9" id="KW-0547">Nucleotide-binding</keyword>
<evidence type="ECO:0000313" key="12">
    <source>
        <dbReference type="EMBL" id="GHO54447.1"/>
    </source>
</evidence>
<comment type="similarity">
    <text evidence="9">Belongs to the acetylglutamate kinase family. ArgB subfamily.</text>
</comment>
<evidence type="ECO:0000256" key="10">
    <source>
        <dbReference type="SAM" id="MobiDB-lite"/>
    </source>
</evidence>
<dbReference type="InterPro" id="IPR004662">
    <property type="entry name" value="AcgluKinase_fam"/>
</dbReference>
<evidence type="ECO:0000256" key="4">
    <source>
        <dbReference type="ARBA" id="ARBA00022679"/>
    </source>
</evidence>
<dbReference type="Proteomes" id="UP000654345">
    <property type="component" value="Unassembled WGS sequence"/>
</dbReference>
<dbReference type="Pfam" id="PF00696">
    <property type="entry name" value="AA_kinase"/>
    <property type="match status" value="1"/>
</dbReference>
<dbReference type="PANTHER" id="PTHR23342">
    <property type="entry name" value="N-ACETYLGLUTAMATE SYNTHASE"/>
    <property type="match status" value="1"/>
</dbReference>
<evidence type="ECO:0000256" key="5">
    <source>
        <dbReference type="ARBA" id="ARBA00022741"/>
    </source>
</evidence>
<dbReference type="PRINTS" id="PR01469">
    <property type="entry name" value="CARBMTKINASE"/>
</dbReference>
<dbReference type="HAMAP" id="MF_00082">
    <property type="entry name" value="ArgB"/>
    <property type="match status" value="1"/>
</dbReference>
<organism evidence="12 13">
    <name type="scientific">Ktedonobacter robiniae</name>
    <dbReference type="NCBI Taxonomy" id="2778365"/>
    <lineage>
        <taxon>Bacteria</taxon>
        <taxon>Bacillati</taxon>
        <taxon>Chloroflexota</taxon>
        <taxon>Ktedonobacteria</taxon>
        <taxon>Ktedonobacterales</taxon>
        <taxon>Ktedonobacteraceae</taxon>
        <taxon>Ktedonobacter</taxon>
    </lineage>
</organism>
<keyword evidence="2 9" id="KW-0055">Arginine biosynthesis</keyword>
<comment type="caution">
    <text evidence="12">The sequence shown here is derived from an EMBL/GenBank/DDBJ whole genome shotgun (WGS) entry which is preliminary data.</text>
</comment>
<evidence type="ECO:0000259" key="11">
    <source>
        <dbReference type="Pfam" id="PF00696"/>
    </source>
</evidence>
<dbReference type="EC" id="2.7.2.8" evidence="9"/>
<comment type="catalytic activity">
    <reaction evidence="8 9">
        <text>N-acetyl-L-glutamate + ATP = N-acetyl-L-glutamyl 5-phosphate + ADP</text>
        <dbReference type="Rhea" id="RHEA:14629"/>
        <dbReference type="ChEBI" id="CHEBI:30616"/>
        <dbReference type="ChEBI" id="CHEBI:44337"/>
        <dbReference type="ChEBI" id="CHEBI:57936"/>
        <dbReference type="ChEBI" id="CHEBI:456216"/>
        <dbReference type="EC" id="2.7.2.8"/>
    </reaction>
</comment>